<dbReference type="GO" id="GO:0004497">
    <property type="term" value="F:monooxygenase activity"/>
    <property type="evidence" value="ECO:0007669"/>
    <property type="project" value="UniProtKB-KW"/>
</dbReference>
<dbReference type="RefSeq" id="WP_173161686.1">
    <property type="nucleotide sequence ID" value="NZ_AP022871.1"/>
</dbReference>
<dbReference type="Pfam" id="PF01494">
    <property type="entry name" value="FAD_binding_3"/>
    <property type="match status" value="1"/>
</dbReference>
<feature type="domain" description="FAD-binding" evidence="1">
    <location>
        <begin position="10"/>
        <end position="349"/>
    </location>
</feature>
<gene>
    <name evidence="2" type="ORF">Psuf_070180</name>
</gene>
<reference evidence="2 3" key="2">
    <citation type="submission" date="2020-03" db="EMBL/GenBank/DDBJ databases">
        <authorList>
            <person name="Ichikawa N."/>
            <person name="Kimura A."/>
            <person name="Kitahashi Y."/>
            <person name="Uohara A."/>
        </authorList>
    </citation>
    <scope>NUCLEOTIDE SEQUENCE [LARGE SCALE GENOMIC DNA]</scope>
    <source>
        <strain evidence="2 3">NBRC 105367</strain>
    </source>
</reference>
<proteinExistence type="predicted"/>
<name>A0A6F8YU51_9ACTN</name>
<evidence type="ECO:0000313" key="2">
    <source>
        <dbReference type="EMBL" id="BCB89705.1"/>
    </source>
</evidence>
<organism evidence="2 3">
    <name type="scientific">Phytohabitans suffuscus</name>
    <dbReference type="NCBI Taxonomy" id="624315"/>
    <lineage>
        <taxon>Bacteria</taxon>
        <taxon>Bacillati</taxon>
        <taxon>Actinomycetota</taxon>
        <taxon>Actinomycetes</taxon>
        <taxon>Micromonosporales</taxon>
        <taxon>Micromonosporaceae</taxon>
    </lineage>
</organism>
<dbReference type="SUPFAM" id="SSF51905">
    <property type="entry name" value="FAD/NAD(P)-binding domain"/>
    <property type="match status" value="1"/>
</dbReference>
<keyword evidence="2" id="KW-0503">Monooxygenase</keyword>
<dbReference type="Proteomes" id="UP000503011">
    <property type="component" value="Chromosome"/>
</dbReference>
<evidence type="ECO:0000259" key="1">
    <source>
        <dbReference type="Pfam" id="PF01494"/>
    </source>
</evidence>
<keyword evidence="2" id="KW-0560">Oxidoreductase</keyword>
<reference evidence="2 3" key="1">
    <citation type="submission" date="2020-03" db="EMBL/GenBank/DDBJ databases">
        <title>Whole genome shotgun sequence of Phytohabitans suffuscus NBRC 105367.</title>
        <authorList>
            <person name="Komaki H."/>
            <person name="Tamura T."/>
        </authorList>
    </citation>
    <scope>NUCLEOTIDE SEQUENCE [LARGE SCALE GENOMIC DNA]</scope>
    <source>
        <strain evidence="2 3">NBRC 105367</strain>
    </source>
</reference>
<accession>A0A6F8YU51</accession>
<keyword evidence="3" id="KW-1185">Reference proteome</keyword>
<protein>
    <submittedName>
        <fullName evidence="2">FAD-binding monooxygenase</fullName>
    </submittedName>
</protein>
<dbReference type="PANTHER" id="PTHR43422">
    <property type="entry name" value="THIAMINE THIAZOLE SYNTHASE"/>
    <property type="match status" value="1"/>
</dbReference>
<dbReference type="InterPro" id="IPR036188">
    <property type="entry name" value="FAD/NAD-bd_sf"/>
</dbReference>
<dbReference type="GO" id="GO:0071949">
    <property type="term" value="F:FAD binding"/>
    <property type="evidence" value="ECO:0007669"/>
    <property type="project" value="InterPro"/>
</dbReference>
<dbReference type="InterPro" id="IPR002938">
    <property type="entry name" value="FAD-bd"/>
</dbReference>
<sequence>MSEQLGQRAVVLGGGLAGLFAARVLADVYPEVLVVDRDELAGVTGPRRGVPHGRHAHGLVGRGQQVVEKQFPGLMADMEADGVRPGDFSGAIRWYFNGMPLRPAQTGLLSVPCTRPVIERHVRARVEKVRGVRFLEQYDIVGLETTPDAGRVTGVRVQAREGASAPEVLSADLVVDATGRGSRTPVWLEELGYSRPAEERVKVDLAYTTRHYRVPRDPFGSDIAIIAAATPTHPRGAFYYRLPGEDGRVELSLTGVLGDYPPTDPDGFLEFVRSVPVPEIYESIRDAEPVDDPVMFRFPASVRRRYEQLSRFPEGLLVMGDAVCSFNPVYAQGMAVAAIESRVLAEQLGKAPVPSPGEFFQKIARKIDSPWEFAAIADLGYAGVEGPRTAKVRMINAYIARLQRAAVHDASLTNAFMRVAGLIDEPTALLRPGKILRTLRHSNRRPSPVSAPAALEAPRD</sequence>
<dbReference type="Gene3D" id="3.50.50.60">
    <property type="entry name" value="FAD/NAD(P)-binding domain"/>
    <property type="match status" value="1"/>
</dbReference>
<dbReference type="KEGG" id="psuu:Psuf_070180"/>
<evidence type="ECO:0000313" key="3">
    <source>
        <dbReference type="Proteomes" id="UP000503011"/>
    </source>
</evidence>
<dbReference type="PANTHER" id="PTHR43422:SF3">
    <property type="entry name" value="THIAMINE THIAZOLE SYNTHASE"/>
    <property type="match status" value="1"/>
</dbReference>
<dbReference type="AlphaFoldDB" id="A0A6F8YU51"/>
<dbReference type="EMBL" id="AP022871">
    <property type="protein sequence ID" value="BCB89705.1"/>
    <property type="molecule type" value="Genomic_DNA"/>
</dbReference>